<dbReference type="Pfam" id="PF17930">
    <property type="entry name" value="LpxI_N"/>
    <property type="match status" value="1"/>
</dbReference>
<proteinExistence type="predicted"/>
<dbReference type="PANTHER" id="PTHR39962:SF1">
    <property type="entry name" value="LPXI FAMILY PROTEIN"/>
    <property type="match status" value="1"/>
</dbReference>
<dbReference type="Proteomes" id="UP000027337">
    <property type="component" value="Unassembled WGS sequence"/>
</dbReference>
<dbReference type="Pfam" id="PF06230">
    <property type="entry name" value="LpxI_C"/>
    <property type="match status" value="1"/>
</dbReference>
<dbReference type="InterPro" id="IPR041255">
    <property type="entry name" value="LpxI_N"/>
</dbReference>
<evidence type="ECO:0000259" key="1">
    <source>
        <dbReference type="Pfam" id="PF06230"/>
    </source>
</evidence>
<evidence type="ECO:0000313" key="3">
    <source>
        <dbReference type="EMBL" id="KAJ03434.1"/>
    </source>
</evidence>
<keyword evidence="4" id="KW-1185">Reference proteome</keyword>
<name>A0A061SV41_9RHOB</name>
<comment type="caution">
    <text evidence="3">The sequence shown here is derived from an EMBL/GenBank/DDBJ whole genome shotgun (WGS) entry which is preliminary data.</text>
</comment>
<dbReference type="AlphaFoldDB" id="A0A061SV41"/>
<dbReference type="STRING" id="83219.PM02_08785"/>
<sequence>MTLALIAGRGDLPAKVAAAQDQPPLICGYDGMLPDLVGVDLTFRLETLGTLLVQLGERGITKVCFCGAIDRPALDPSKLDAETLPLVPLFQKALAAGDNGALQILMQIFEQTGFEVVGADELLPELVAQQGVLSDKWPDAQMRKDAARGEAVLAGLAPLDIGQACVIGREQVLGVETIGGTDHLLSTLPPETKGACAILCKGPKEGQIREIDMPTIGPNTLTAAHAAGLAGVVVDAGDVIILEQDRCAALADELGLVLWVRRGGEG</sequence>
<gene>
    <name evidence="3" type="ORF">PM02_08785</name>
</gene>
<dbReference type="eggNOG" id="COG3494">
    <property type="taxonomic scope" value="Bacteria"/>
</dbReference>
<keyword evidence="3" id="KW-0548">Nucleotidyltransferase</keyword>
<dbReference type="InterPro" id="IPR043167">
    <property type="entry name" value="LpxI_C_sf"/>
</dbReference>
<keyword evidence="3" id="KW-0808">Transferase</keyword>
<feature type="domain" description="LpxI N-terminal" evidence="2">
    <location>
        <begin position="3"/>
        <end position="126"/>
    </location>
</feature>
<evidence type="ECO:0000259" key="2">
    <source>
        <dbReference type="Pfam" id="PF17930"/>
    </source>
</evidence>
<feature type="domain" description="LpxI C-terminal" evidence="1">
    <location>
        <begin position="130"/>
        <end position="259"/>
    </location>
</feature>
<dbReference type="Gene3D" id="3.40.50.20">
    <property type="match status" value="1"/>
</dbReference>
<dbReference type="PANTHER" id="PTHR39962">
    <property type="entry name" value="BLL4848 PROTEIN"/>
    <property type="match status" value="1"/>
</dbReference>
<dbReference type="RefSeq" id="WP_037907353.1">
    <property type="nucleotide sequence ID" value="NZ_JEMU01000006.1"/>
</dbReference>
<dbReference type="InterPro" id="IPR010415">
    <property type="entry name" value="LpxI_C"/>
</dbReference>
<dbReference type="InterPro" id="IPR053174">
    <property type="entry name" value="LpxI"/>
</dbReference>
<reference evidence="3 4" key="1">
    <citation type="journal article" date="2014" name="Genome Announc.">
        <title>Draft Genome Sequences of Two Isolates of the Roseobacter Group, Sulfitobacter sp. Strains 3SOLIMAR09 and 1FIGIMAR09, from Harbors of Mallorca Island (Mediterranean Sea).</title>
        <authorList>
            <person name="Mas-Llado M."/>
            <person name="Pina-Villalonga J.M."/>
            <person name="Brunet-Galmes I."/>
            <person name="Nogales B."/>
            <person name="Bosch R."/>
        </authorList>
    </citation>
    <scope>NUCLEOTIDE SEQUENCE [LARGE SCALE GENOMIC DNA]</scope>
    <source>
        <strain evidence="3 4">1FIGIMAR09</strain>
    </source>
</reference>
<evidence type="ECO:0000313" key="4">
    <source>
        <dbReference type="Proteomes" id="UP000027337"/>
    </source>
</evidence>
<organism evidence="3 4">
    <name type="scientific">Sulfitobacter mediterraneus</name>
    <dbReference type="NCBI Taxonomy" id="83219"/>
    <lineage>
        <taxon>Bacteria</taxon>
        <taxon>Pseudomonadati</taxon>
        <taxon>Pseudomonadota</taxon>
        <taxon>Alphaproteobacteria</taxon>
        <taxon>Rhodobacterales</taxon>
        <taxon>Roseobacteraceae</taxon>
        <taxon>Sulfitobacter</taxon>
    </lineage>
</organism>
<dbReference type="Gene3D" id="3.40.140.80">
    <property type="match status" value="1"/>
</dbReference>
<accession>A0A061SV41</accession>
<protein>
    <submittedName>
        <fullName evidence="3">Phosphatidate cytidylyltransferase</fullName>
    </submittedName>
</protein>
<dbReference type="GO" id="GO:0016779">
    <property type="term" value="F:nucleotidyltransferase activity"/>
    <property type="evidence" value="ECO:0007669"/>
    <property type="project" value="UniProtKB-KW"/>
</dbReference>
<dbReference type="EMBL" id="JEMU01000006">
    <property type="protein sequence ID" value="KAJ03434.1"/>
    <property type="molecule type" value="Genomic_DNA"/>
</dbReference>